<sequence>MSDLSDFGSLVINERKRQVEKEGWSAEHDDAHDWGQLAKAGAAYAIHHTNATVEDSDWKPNQTFPWPEWDKRDKHELKRRLVIAAALIWAEYDRIVRQEEEVKESEETTFDRQAGAPCPRCCGPMTPILVGNCAIGYRCTKCAEEVEG</sequence>
<organism evidence="1">
    <name type="scientific">marine sediment metagenome</name>
    <dbReference type="NCBI Taxonomy" id="412755"/>
    <lineage>
        <taxon>unclassified sequences</taxon>
        <taxon>metagenomes</taxon>
        <taxon>ecological metagenomes</taxon>
    </lineage>
</organism>
<comment type="caution">
    <text evidence="1">The sequence shown here is derived from an EMBL/GenBank/DDBJ whole genome shotgun (WGS) entry which is preliminary data.</text>
</comment>
<protein>
    <submittedName>
        <fullName evidence="1">Uncharacterized protein</fullName>
    </submittedName>
</protein>
<accession>A0A0F8YS10</accession>
<evidence type="ECO:0000313" key="1">
    <source>
        <dbReference type="EMBL" id="KKK84218.1"/>
    </source>
</evidence>
<dbReference type="AlphaFoldDB" id="A0A0F8YS10"/>
<gene>
    <name evidence="1" type="ORF">LCGC14_2785580</name>
</gene>
<reference evidence="1" key="1">
    <citation type="journal article" date="2015" name="Nature">
        <title>Complex archaea that bridge the gap between prokaryotes and eukaryotes.</title>
        <authorList>
            <person name="Spang A."/>
            <person name="Saw J.H."/>
            <person name="Jorgensen S.L."/>
            <person name="Zaremba-Niedzwiedzka K."/>
            <person name="Martijn J."/>
            <person name="Lind A.E."/>
            <person name="van Eijk R."/>
            <person name="Schleper C."/>
            <person name="Guy L."/>
            <person name="Ettema T.J."/>
        </authorList>
    </citation>
    <scope>NUCLEOTIDE SEQUENCE</scope>
</reference>
<name>A0A0F8YS10_9ZZZZ</name>
<proteinExistence type="predicted"/>
<dbReference type="EMBL" id="LAZR01051876">
    <property type="protein sequence ID" value="KKK84218.1"/>
    <property type="molecule type" value="Genomic_DNA"/>
</dbReference>